<evidence type="ECO:0000256" key="4">
    <source>
        <dbReference type="ARBA" id="ARBA00022516"/>
    </source>
</evidence>
<dbReference type="PRINTS" id="PR00385">
    <property type="entry name" value="P450"/>
</dbReference>
<dbReference type="PANTHER" id="PTHR24304:SF2">
    <property type="entry name" value="24-HYDROXYCHOLESTEROL 7-ALPHA-HYDROXYLASE"/>
    <property type="match status" value="1"/>
</dbReference>
<dbReference type="PANTHER" id="PTHR24304">
    <property type="entry name" value="CYTOCHROME P450 FAMILY 7"/>
    <property type="match status" value="1"/>
</dbReference>
<gene>
    <name evidence="24" type="primary">LOC110792055</name>
</gene>
<reference evidence="23" key="1">
    <citation type="journal article" date="2021" name="Nat. Commun.">
        <title>Genomic analyses provide insights into spinach domestication and the genetic basis of agronomic traits.</title>
        <authorList>
            <person name="Cai X."/>
            <person name="Sun X."/>
            <person name="Xu C."/>
            <person name="Sun H."/>
            <person name="Wang X."/>
            <person name="Ge C."/>
            <person name="Zhang Z."/>
            <person name="Wang Q."/>
            <person name="Fei Z."/>
            <person name="Jiao C."/>
            <person name="Wang Q."/>
        </authorList>
    </citation>
    <scope>NUCLEOTIDE SEQUENCE [LARGE SCALE GENOMIC DNA]</scope>
    <source>
        <strain evidence="23">cv. Varoflay</strain>
    </source>
</reference>
<keyword evidence="16" id="KW-1207">Sterol metabolism</keyword>
<dbReference type="SUPFAM" id="SSF48264">
    <property type="entry name" value="Cytochrome P450"/>
    <property type="match status" value="1"/>
</dbReference>
<evidence type="ECO:0000256" key="17">
    <source>
        <dbReference type="ARBA" id="ARBA00023221"/>
    </source>
</evidence>
<evidence type="ECO:0000313" key="23">
    <source>
        <dbReference type="Proteomes" id="UP000813463"/>
    </source>
</evidence>
<dbReference type="GO" id="GO:0020037">
    <property type="term" value="F:heme binding"/>
    <property type="evidence" value="ECO:0007669"/>
    <property type="project" value="InterPro"/>
</dbReference>
<evidence type="ECO:0000256" key="3">
    <source>
        <dbReference type="ARBA" id="ARBA00010617"/>
    </source>
</evidence>
<keyword evidence="17" id="KW-0753">Steroid metabolism</keyword>
<comment type="catalytic activity">
    <reaction evidence="19">
        <text>a 14alpha-methyl steroid + 3 reduced [NADPH--hemoprotein reductase] + 3 O2 = a Delta(14) steroid + formate + 3 oxidized [NADPH--hemoprotein reductase] + 4 H2O + 4 H(+)</text>
        <dbReference type="Rhea" id="RHEA:54028"/>
        <dbReference type="Rhea" id="RHEA-COMP:11964"/>
        <dbReference type="Rhea" id="RHEA-COMP:11965"/>
        <dbReference type="ChEBI" id="CHEBI:15377"/>
        <dbReference type="ChEBI" id="CHEBI:15378"/>
        <dbReference type="ChEBI" id="CHEBI:15379"/>
        <dbReference type="ChEBI" id="CHEBI:15740"/>
        <dbReference type="ChEBI" id="CHEBI:57618"/>
        <dbReference type="ChEBI" id="CHEBI:58210"/>
        <dbReference type="ChEBI" id="CHEBI:138029"/>
        <dbReference type="ChEBI" id="CHEBI:138031"/>
        <dbReference type="EC" id="1.14.14.154"/>
    </reaction>
</comment>
<evidence type="ECO:0000256" key="5">
    <source>
        <dbReference type="ARBA" id="ARBA00022603"/>
    </source>
</evidence>
<keyword evidence="22" id="KW-1133">Transmembrane helix</keyword>
<dbReference type="GO" id="GO:0008168">
    <property type="term" value="F:methyltransferase activity"/>
    <property type="evidence" value="ECO:0007669"/>
    <property type="project" value="UniProtKB-KW"/>
</dbReference>
<dbReference type="FunFam" id="1.10.630.10:FF:000028">
    <property type="entry name" value="Cytochrome p450 51g1"/>
    <property type="match status" value="1"/>
</dbReference>
<evidence type="ECO:0000256" key="20">
    <source>
        <dbReference type="PIRSR" id="PIRSR602403-1"/>
    </source>
</evidence>
<keyword evidence="11 20" id="KW-0408">Iron</keyword>
<keyword evidence="12" id="KW-0756">Sterol biosynthesis</keyword>
<keyword evidence="23" id="KW-1185">Reference proteome</keyword>
<accession>A0A9R0IN98</accession>
<dbReference type="GO" id="GO:0032259">
    <property type="term" value="P:methylation"/>
    <property type="evidence" value="ECO:0007669"/>
    <property type="project" value="UniProtKB-KW"/>
</dbReference>
<evidence type="ECO:0000313" key="24">
    <source>
        <dbReference type="RefSeq" id="XP_021852538.1"/>
    </source>
</evidence>
<organism evidence="23 24">
    <name type="scientific">Spinacia oleracea</name>
    <name type="common">Spinach</name>
    <dbReference type="NCBI Taxonomy" id="3562"/>
    <lineage>
        <taxon>Eukaryota</taxon>
        <taxon>Viridiplantae</taxon>
        <taxon>Streptophyta</taxon>
        <taxon>Embryophyta</taxon>
        <taxon>Tracheophyta</taxon>
        <taxon>Spermatophyta</taxon>
        <taxon>Magnoliopsida</taxon>
        <taxon>eudicotyledons</taxon>
        <taxon>Gunneridae</taxon>
        <taxon>Pentapetalae</taxon>
        <taxon>Caryophyllales</taxon>
        <taxon>Chenopodiaceae</taxon>
        <taxon>Chenopodioideae</taxon>
        <taxon>Anserineae</taxon>
        <taxon>Spinacia</taxon>
    </lineage>
</organism>
<evidence type="ECO:0000256" key="7">
    <source>
        <dbReference type="ARBA" id="ARBA00022679"/>
    </source>
</evidence>
<dbReference type="CDD" id="cd11042">
    <property type="entry name" value="CYP51-like"/>
    <property type="match status" value="1"/>
</dbReference>
<keyword evidence="9" id="KW-0752">Steroid biosynthesis</keyword>
<evidence type="ECO:0000256" key="12">
    <source>
        <dbReference type="ARBA" id="ARBA00023011"/>
    </source>
</evidence>
<keyword evidence="22" id="KW-0812">Transmembrane</keyword>
<evidence type="ECO:0000256" key="6">
    <source>
        <dbReference type="ARBA" id="ARBA00022617"/>
    </source>
</evidence>
<comment type="similarity">
    <text evidence="3 21">Belongs to the cytochrome P450 family.</text>
</comment>
<dbReference type="PROSITE" id="PS00086">
    <property type="entry name" value="CYTOCHROME_P450"/>
    <property type="match status" value="1"/>
</dbReference>
<dbReference type="GO" id="GO:0005506">
    <property type="term" value="F:iron ion binding"/>
    <property type="evidence" value="ECO:0007669"/>
    <property type="project" value="InterPro"/>
</dbReference>
<dbReference type="OrthoDB" id="1688023at2759"/>
<reference evidence="24" key="2">
    <citation type="submission" date="2025-08" db="UniProtKB">
        <authorList>
            <consortium name="RefSeq"/>
        </authorList>
    </citation>
    <scope>IDENTIFICATION</scope>
    <source>
        <tissue evidence="24">Leaf</tissue>
    </source>
</reference>
<evidence type="ECO:0000256" key="16">
    <source>
        <dbReference type="ARBA" id="ARBA00023166"/>
    </source>
</evidence>
<dbReference type="GO" id="GO:0016126">
    <property type="term" value="P:sterol biosynthetic process"/>
    <property type="evidence" value="ECO:0007669"/>
    <property type="project" value="UniProtKB-KW"/>
</dbReference>
<evidence type="ECO:0000256" key="2">
    <source>
        <dbReference type="ARBA" id="ARBA00004167"/>
    </source>
</evidence>
<proteinExistence type="inferred from homology"/>
<keyword evidence="4" id="KW-0444">Lipid biosynthesis</keyword>
<evidence type="ECO:0000256" key="10">
    <source>
        <dbReference type="ARBA" id="ARBA00023002"/>
    </source>
</evidence>
<keyword evidence="15 22" id="KW-0472">Membrane</keyword>
<dbReference type="Proteomes" id="UP000813463">
    <property type="component" value="Chromosome 2"/>
</dbReference>
<comment type="cofactor">
    <cofactor evidence="1 20">
        <name>heme</name>
        <dbReference type="ChEBI" id="CHEBI:30413"/>
    </cofactor>
</comment>
<dbReference type="Pfam" id="PF00067">
    <property type="entry name" value="p450"/>
    <property type="match status" value="1"/>
</dbReference>
<evidence type="ECO:0000256" key="11">
    <source>
        <dbReference type="ARBA" id="ARBA00023004"/>
    </source>
</evidence>
<sequence length="492" mass="56305">MMNNKVQLLNAVLVIVTAIVSVNFIVKWALKTLISRRIKRRLPPVVKGRLPLIGGVVRFVKNPIKLLEEEYENLGSVFTLNVVNKNITFLLEPQVSAHFFTATESELSQKEVYRFTVPIFGPGIIYDAEYSVRHQQFRFVEDAFRVTKLQGFVDDLLEEVQEYFSRWGDSGEVDLKQELDNLIILTASRCFLGREVSESITEEITSLINEINVAKGPVTMMFPYLPIPAHRNRDKARKKLDTILSKIIVSRKSSGKSGNDMLQTLIDSKYKDGRATTEAEITGMLITSIYGGQRTTSATAIWTGAYLIHYKKFWLAATEEQTTLMKKNGNTINYDVLVGMQVLYRCIKEALRLRPSVPLLLRQSHREFSVVTRKGEKYDIPRGHIVAASPVLSNRLPHIYTNPDDYDPERYCIGREEDKLAGPFSFTSFGGGRHSCLGEAFAYFELKTIWSHLLRNFELHLISSFPETDWNDIVWGVKDKVMVRYQRRNLAY</sequence>
<evidence type="ECO:0000256" key="1">
    <source>
        <dbReference type="ARBA" id="ARBA00001971"/>
    </source>
</evidence>
<keyword evidence="14" id="KW-0443">Lipid metabolism</keyword>
<keyword evidence="6 20" id="KW-0349">Heme</keyword>
<protein>
    <recommendedName>
        <fullName evidence="18">sterol 14alpha-demethylase</fullName>
        <ecNumber evidence="18">1.14.14.154</ecNumber>
    </recommendedName>
</protein>
<dbReference type="InterPro" id="IPR036396">
    <property type="entry name" value="Cyt_P450_sf"/>
</dbReference>
<dbReference type="InterPro" id="IPR001128">
    <property type="entry name" value="Cyt_P450"/>
</dbReference>
<evidence type="ECO:0000256" key="22">
    <source>
        <dbReference type="SAM" id="Phobius"/>
    </source>
</evidence>
<evidence type="ECO:0000256" key="15">
    <source>
        <dbReference type="ARBA" id="ARBA00023136"/>
    </source>
</evidence>
<dbReference type="InterPro" id="IPR017972">
    <property type="entry name" value="Cyt_P450_CS"/>
</dbReference>
<dbReference type="GeneID" id="110792055"/>
<dbReference type="InterPro" id="IPR002403">
    <property type="entry name" value="Cyt_P450_E_grp-IV"/>
</dbReference>
<evidence type="ECO:0000256" key="9">
    <source>
        <dbReference type="ARBA" id="ARBA00022955"/>
    </source>
</evidence>
<dbReference type="AlphaFoldDB" id="A0A9R0IN98"/>
<evidence type="ECO:0000256" key="21">
    <source>
        <dbReference type="RuleBase" id="RU000461"/>
    </source>
</evidence>
<comment type="subcellular location">
    <subcellularLocation>
        <location evidence="2">Membrane</location>
        <topology evidence="2">Single-pass membrane protein</topology>
    </subcellularLocation>
</comment>
<dbReference type="InterPro" id="IPR050529">
    <property type="entry name" value="CYP450_sterol_14alpha_dmase"/>
</dbReference>
<dbReference type="GO" id="GO:0016020">
    <property type="term" value="C:membrane"/>
    <property type="evidence" value="ECO:0007669"/>
    <property type="project" value="UniProtKB-SubCell"/>
</dbReference>
<evidence type="ECO:0000256" key="14">
    <source>
        <dbReference type="ARBA" id="ARBA00023098"/>
    </source>
</evidence>
<evidence type="ECO:0000256" key="8">
    <source>
        <dbReference type="ARBA" id="ARBA00022723"/>
    </source>
</evidence>
<name>A0A9R0IN98_SPIOL</name>
<feature type="binding site" description="axial binding residue" evidence="20">
    <location>
        <position position="436"/>
    </location>
    <ligand>
        <name>heme</name>
        <dbReference type="ChEBI" id="CHEBI:30413"/>
    </ligand>
    <ligandPart>
        <name>Fe</name>
        <dbReference type="ChEBI" id="CHEBI:18248"/>
    </ligandPart>
</feature>
<dbReference type="PRINTS" id="PR00465">
    <property type="entry name" value="EP450IV"/>
</dbReference>
<evidence type="ECO:0000256" key="19">
    <source>
        <dbReference type="ARBA" id="ARBA00051013"/>
    </source>
</evidence>
<evidence type="ECO:0000256" key="18">
    <source>
        <dbReference type="ARBA" id="ARBA00038974"/>
    </source>
</evidence>
<keyword evidence="8 20" id="KW-0479">Metal-binding</keyword>
<dbReference type="Gene3D" id="1.10.630.10">
    <property type="entry name" value="Cytochrome P450"/>
    <property type="match status" value="1"/>
</dbReference>
<dbReference type="KEGG" id="soe:110792055"/>
<dbReference type="EC" id="1.14.14.154" evidence="18"/>
<feature type="transmembrane region" description="Helical" evidence="22">
    <location>
        <begin position="6"/>
        <end position="30"/>
    </location>
</feature>
<keyword evidence="5" id="KW-0489">Methyltransferase</keyword>
<evidence type="ECO:0000256" key="13">
    <source>
        <dbReference type="ARBA" id="ARBA00023033"/>
    </source>
</evidence>
<dbReference type="RefSeq" id="XP_021852538.1">
    <property type="nucleotide sequence ID" value="XM_021996846.2"/>
</dbReference>
<dbReference type="GO" id="GO:0008398">
    <property type="term" value="F:sterol 14-demethylase activity"/>
    <property type="evidence" value="ECO:0007669"/>
    <property type="project" value="UniProtKB-EC"/>
</dbReference>
<keyword evidence="7" id="KW-0808">Transferase</keyword>
<keyword evidence="10 21" id="KW-0560">Oxidoreductase</keyword>
<keyword evidence="13 21" id="KW-0503">Monooxygenase</keyword>